<keyword evidence="2" id="KW-0732">Signal</keyword>
<dbReference type="InterPro" id="IPR001563">
    <property type="entry name" value="Peptidase_S10"/>
</dbReference>
<organism evidence="3">
    <name type="scientific">Rhizochromulina marina</name>
    <dbReference type="NCBI Taxonomy" id="1034831"/>
    <lineage>
        <taxon>Eukaryota</taxon>
        <taxon>Sar</taxon>
        <taxon>Stramenopiles</taxon>
        <taxon>Ochrophyta</taxon>
        <taxon>Dictyochophyceae</taxon>
        <taxon>Rhizochromulinales</taxon>
        <taxon>Rhizochromulina</taxon>
    </lineage>
</organism>
<gene>
    <name evidence="3" type="ORF">RMAR1173_LOCUS16137</name>
</gene>
<feature type="signal peptide" evidence="2">
    <location>
        <begin position="1"/>
        <end position="17"/>
    </location>
</feature>
<evidence type="ECO:0000256" key="2">
    <source>
        <dbReference type="RuleBase" id="RU361156"/>
    </source>
</evidence>
<protein>
    <recommendedName>
        <fullName evidence="2">Carboxypeptidase</fullName>
        <ecNumber evidence="2">3.4.16.-</ecNumber>
    </recommendedName>
</protein>
<dbReference type="PANTHER" id="PTHR11802">
    <property type="entry name" value="SERINE PROTEASE FAMILY S10 SERINE CARBOXYPEPTIDASE"/>
    <property type="match status" value="1"/>
</dbReference>
<keyword evidence="2" id="KW-0645">Protease</keyword>
<name>A0A7S2WRM3_9STRA</name>
<dbReference type="Pfam" id="PF00450">
    <property type="entry name" value="Peptidase_S10"/>
    <property type="match status" value="1"/>
</dbReference>
<evidence type="ECO:0000313" key="3">
    <source>
        <dbReference type="EMBL" id="CAD9703594.1"/>
    </source>
</evidence>
<accession>A0A7S2WRM3</accession>
<sequence length="465" mass="51441">MMRSAVLFFALLGGASAARDSDQIKSLPGWDAELPSKQYSGYLTVDGRKQMHYWLVLSENNPSTDPVVMWLNGGPGCSSLDGYLYEHGPFHVDETDPTYTTLYYNEYTWAKNATMLYLEAPVGVGFSYSDNSSDYKTNDDQAALDNLGAVEAFFDVFSEYKDNDFFITGESYAGIYVPTLAEAIMNAMEAGTYTGAALKGIAVGNGCSGDEIGTCGWGVESTYFETTYLLEHAFVPRSLKDSINEQCDWDSALAGSGKLSIKCQALLAQMHSTIGNINIYNVYGECITGSAQELEGRKVLRARRAETPLWSQSLGGPNACIDSIAATAWINQPDVIEALHVVPQSFDWSVCGNQIHYTSTRPNLPRDTYPALNEHFHVLVYNGDWDACVPYTDNEHWTEGMGYDVKDAWHPWLYNGAQVGGYSTVYDTPYNFTFITVRGGRHEVPESQPVRGLAMLEMFISGEQF</sequence>
<dbReference type="PRINTS" id="PR00724">
    <property type="entry name" value="CRBOXYPTASEC"/>
</dbReference>
<dbReference type="PANTHER" id="PTHR11802:SF201">
    <property type="entry name" value="CARBOXYPEPTIDASE"/>
    <property type="match status" value="1"/>
</dbReference>
<dbReference type="InterPro" id="IPR018202">
    <property type="entry name" value="Ser_caboxypep_ser_AS"/>
</dbReference>
<keyword evidence="2" id="KW-0378">Hydrolase</keyword>
<dbReference type="Gene3D" id="3.40.50.1820">
    <property type="entry name" value="alpha/beta hydrolase"/>
    <property type="match status" value="1"/>
</dbReference>
<dbReference type="GO" id="GO:0004185">
    <property type="term" value="F:serine-type carboxypeptidase activity"/>
    <property type="evidence" value="ECO:0007669"/>
    <property type="project" value="UniProtKB-UniRule"/>
</dbReference>
<comment type="similarity">
    <text evidence="1 2">Belongs to the peptidase S10 family.</text>
</comment>
<evidence type="ECO:0000256" key="1">
    <source>
        <dbReference type="ARBA" id="ARBA00009431"/>
    </source>
</evidence>
<keyword evidence="2" id="KW-0121">Carboxypeptidase</keyword>
<dbReference type="EC" id="3.4.16.-" evidence="2"/>
<dbReference type="EMBL" id="HBHJ01024454">
    <property type="protein sequence ID" value="CAD9703594.1"/>
    <property type="molecule type" value="Transcribed_RNA"/>
</dbReference>
<reference evidence="3" key="1">
    <citation type="submission" date="2021-01" db="EMBL/GenBank/DDBJ databases">
        <authorList>
            <person name="Corre E."/>
            <person name="Pelletier E."/>
            <person name="Niang G."/>
            <person name="Scheremetjew M."/>
            <person name="Finn R."/>
            <person name="Kale V."/>
            <person name="Holt S."/>
            <person name="Cochrane G."/>
            <person name="Meng A."/>
            <person name="Brown T."/>
            <person name="Cohen L."/>
        </authorList>
    </citation>
    <scope>NUCLEOTIDE SEQUENCE</scope>
    <source>
        <strain evidence="3">CCMP1243</strain>
    </source>
</reference>
<dbReference type="PROSITE" id="PS00131">
    <property type="entry name" value="CARBOXYPEPT_SER_SER"/>
    <property type="match status" value="1"/>
</dbReference>
<dbReference type="GO" id="GO:0006508">
    <property type="term" value="P:proteolysis"/>
    <property type="evidence" value="ECO:0007669"/>
    <property type="project" value="UniProtKB-KW"/>
</dbReference>
<dbReference type="AlphaFoldDB" id="A0A7S2WRM3"/>
<dbReference type="SUPFAM" id="SSF53474">
    <property type="entry name" value="alpha/beta-Hydrolases"/>
    <property type="match status" value="1"/>
</dbReference>
<dbReference type="InterPro" id="IPR029058">
    <property type="entry name" value="AB_hydrolase_fold"/>
</dbReference>
<feature type="chain" id="PRO_5031600723" description="Carboxypeptidase" evidence="2">
    <location>
        <begin position="18"/>
        <end position="465"/>
    </location>
</feature>
<proteinExistence type="inferred from homology"/>